<dbReference type="GO" id="GO:0016757">
    <property type="term" value="F:glycosyltransferase activity"/>
    <property type="evidence" value="ECO:0007669"/>
    <property type="project" value="UniProtKB-KW"/>
</dbReference>
<dbReference type="OrthoDB" id="9771846at2"/>
<protein>
    <submittedName>
        <fullName evidence="5">Glycosyltransferase</fullName>
    </submittedName>
</protein>
<reference evidence="5 6" key="1">
    <citation type="journal article" date="2014" name="Proc. Natl. Acad. Sci. U.S.A.">
        <title>Functional characterization of flavobacteria rhodopsins reveals a unique class of light-driven chloride pump in bacteria.</title>
        <authorList>
            <person name="Yoshizawa S."/>
            <person name="Kumagai Y."/>
            <person name="Kim H."/>
            <person name="Ogura Y."/>
            <person name="Hayashi T."/>
            <person name="Iwasaki W."/>
            <person name="DeLong E.F."/>
            <person name="Kogure K."/>
        </authorList>
    </citation>
    <scope>NUCLEOTIDE SEQUENCE [LARGE SCALE GENOMIC DNA]</scope>
    <source>
        <strain evidence="5 6">S1-08</strain>
    </source>
</reference>
<dbReference type="SUPFAM" id="SSF53448">
    <property type="entry name" value="Nucleotide-diphospho-sugar transferases"/>
    <property type="match status" value="1"/>
</dbReference>
<dbReference type="Pfam" id="PF00535">
    <property type="entry name" value="Glycos_transf_2"/>
    <property type="match status" value="1"/>
</dbReference>
<comment type="similarity">
    <text evidence="1">Belongs to the glycosyltransferase 2 family.</text>
</comment>
<sequence>MKIGIVILNWNGVELLKKFLPTVLDHSKGHAVYIADNASTDDSVKWVKENHPEVQIHQIPTNLGYAGGYNHVVPLIKEEVLCLLNSDVEVAPGWCEAMEQAFSSDPNLAAAQPKILDYYNKDKFEYAGAAGGFLDQLGYPYCRGRVFDFLEMDHGQYDYRIEVDWASGAALFVRKSVFEDCDGFDEDYFAHQEEIDLCWRMRQLDYSVQVIPGSQVYHIGGGTLNNSNPRKTFLNFRNSLFTVVKNDKRSYWWLLIVGRLILDGLAAVKFLFSLKPAHVMAILKAHFDFYRQFSKVLAIRKKINENNARSAVNQGVKSIVISYYILGHRRLHNE</sequence>
<dbReference type="PANTHER" id="PTHR43179:SF12">
    <property type="entry name" value="GALACTOFURANOSYLTRANSFERASE GLFT2"/>
    <property type="match status" value="1"/>
</dbReference>
<dbReference type="InterPro" id="IPR029044">
    <property type="entry name" value="Nucleotide-diphossugar_trans"/>
</dbReference>
<dbReference type="CDD" id="cd04186">
    <property type="entry name" value="GT_2_like_c"/>
    <property type="match status" value="1"/>
</dbReference>
<dbReference type="InterPro" id="IPR001173">
    <property type="entry name" value="Glyco_trans_2-like"/>
</dbReference>
<dbReference type="Gene3D" id="3.90.550.10">
    <property type="entry name" value="Spore Coat Polysaccharide Biosynthesis Protein SpsA, Chain A"/>
    <property type="match status" value="1"/>
</dbReference>
<name>W8W0P8_9FLAO</name>
<evidence type="ECO:0000259" key="4">
    <source>
        <dbReference type="Pfam" id="PF00535"/>
    </source>
</evidence>
<dbReference type="PANTHER" id="PTHR43179">
    <property type="entry name" value="RHAMNOSYLTRANSFERASE WBBL"/>
    <property type="match status" value="1"/>
</dbReference>
<evidence type="ECO:0000313" key="6">
    <source>
        <dbReference type="Proteomes" id="UP000031760"/>
    </source>
</evidence>
<feature type="domain" description="Glycosyltransferase 2-like" evidence="4">
    <location>
        <begin position="5"/>
        <end position="113"/>
    </location>
</feature>
<dbReference type="HOGENOM" id="CLU_023845_4_0_10"/>
<keyword evidence="2" id="KW-0328">Glycosyltransferase</keyword>
<proteinExistence type="inferred from homology"/>
<gene>
    <name evidence="5" type="ORF">NMS_2692</name>
</gene>
<keyword evidence="6" id="KW-1185">Reference proteome</keyword>
<evidence type="ECO:0000256" key="3">
    <source>
        <dbReference type="ARBA" id="ARBA00022679"/>
    </source>
</evidence>
<dbReference type="Proteomes" id="UP000031760">
    <property type="component" value="Chromosome"/>
</dbReference>
<evidence type="ECO:0000313" key="5">
    <source>
        <dbReference type="EMBL" id="BAO56701.1"/>
    </source>
</evidence>
<dbReference type="AlphaFoldDB" id="W8W0P8"/>
<organism evidence="5 6">
    <name type="scientific">Nonlabens marinus S1-08</name>
    <dbReference type="NCBI Taxonomy" id="1454201"/>
    <lineage>
        <taxon>Bacteria</taxon>
        <taxon>Pseudomonadati</taxon>
        <taxon>Bacteroidota</taxon>
        <taxon>Flavobacteriia</taxon>
        <taxon>Flavobacteriales</taxon>
        <taxon>Flavobacteriaceae</taxon>
        <taxon>Nonlabens</taxon>
    </lineage>
</organism>
<dbReference type="KEGG" id="nmf:NMS_2692"/>
<dbReference type="STRING" id="1454201.NMS_2692"/>
<evidence type="ECO:0000256" key="1">
    <source>
        <dbReference type="ARBA" id="ARBA00006739"/>
    </source>
</evidence>
<keyword evidence="3 5" id="KW-0808">Transferase</keyword>
<evidence type="ECO:0000256" key="2">
    <source>
        <dbReference type="ARBA" id="ARBA00022676"/>
    </source>
</evidence>
<accession>W8W0P8</accession>
<dbReference type="RefSeq" id="WP_041497204.1">
    <property type="nucleotide sequence ID" value="NZ_AP014548.1"/>
</dbReference>
<dbReference type="EMBL" id="AP014548">
    <property type="protein sequence ID" value="BAO56701.1"/>
    <property type="molecule type" value="Genomic_DNA"/>
</dbReference>